<dbReference type="GeneID" id="8861206"/>
<dbReference type="RefSeq" id="XP_002679772.1">
    <property type="nucleotide sequence ID" value="XM_002679726.1"/>
</dbReference>
<gene>
    <name evidence="1" type="ORF">NAEGRDRAFT_47494</name>
</gene>
<dbReference type="EMBL" id="GG738856">
    <property type="protein sequence ID" value="EFC47028.1"/>
    <property type="molecule type" value="Genomic_DNA"/>
</dbReference>
<keyword evidence="2" id="KW-1185">Reference proteome</keyword>
<sequence>MQGLVEQRFGMESLRSIEKCRELLSKNFDNFTNYTVACTYKLLSRYEMGYGRVNYSRFYLNCVKSYFDGNEPKNSFERNMKQLIRTAEIVDSHNEMGHLFVKNLPEIFEAITNLPLPDEIIKVLQQDSVNSTNYLDQMKIIEIIVNHTVQFSKEKTNSYKTEEQRKFIDNYLENFKSIFLNGLSISMLMRSGQGNELIEEAALKVTYSSETEYFPLLPIFVLPYVALASRFHLQIVKQIENGQTQQESKKNPTSVDYYEILAKDLLALRVLAKRYKRVEFSYGTMMNEMDEILKKKVEQSSQQNVEFSTTSDVATPQTTHVESSCLIDEQPLSFLLGFVNEAAQHSQPFESSNQHIAENPFHFLSEDFSQMLSPDFSFF</sequence>
<dbReference type="KEGG" id="ngr:NAEGRDRAFT_47494"/>
<reference evidence="1 2" key="1">
    <citation type="journal article" date="2010" name="Cell">
        <title>The genome of Naegleria gruberi illuminates early eukaryotic versatility.</title>
        <authorList>
            <person name="Fritz-Laylin L.K."/>
            <person name="Prochnik S.E."/>
            <person name="Ginger M.L."/>
            <person name="Dacks J.B."/>
            <person name="Carpenter M.L."/>
            <person name="Field M.C."/>
            <person name="Kuo A."/>
            <person name="Paredez A."/>
            <person name="Chapman J."/>
            <person name="Pham J."/>
            <person name="Shu S."/>
            <person name="Neupane R."/>
            <person name="Cipriano M."/>
            <person name="Mancuso J."/>
            <person name="Tu H."/>
            <person name="Salamov A."/>
            <person name="Lindquist E."/>
            <person name="Shapiro H."/>
            <person name="Lucas S."/>
            <person name="Grigoriev I.V."/>
            <person name="Cande W.Z."/>
            <person name="Fulton C."/>
            <person name="Rokhsar D.S."/>
            <person name="Dawson S.C."/>
        </authorList>
    </citation>
    <scope>NUCLEOTIDE SEQUENCE [LARGE SCALE GENOMIC DNA]</scope>
    <source>
        <strain evidence="1 2">NEG-M</strain>
    </source>
</reference>
<protein>
    <submittedName>
        <fullName evidence="1">Predicted protein</fullName>
    </submittedName>
</protein>
<proteinExistence type="predicted"/>
<organism evidence="2">
    <name type="scientific">Naegleria gruberi</name>
    <name type="common">Amoeba</name>
    <dbReference type="NCBI Taxonomy" id="5762"/>
    <lineage>
        <taxon>Eukaryota</taxon>
        <taxon>Discoba</taxon>
        <taxon>Heterolobosea</taxon>
        <taxon>Tetramitia</taxon>
        <taxon>Eutetramitia</taxon>
        <taxon>Vahlkampfiidae</taxon>
        <taxon>Naegleria</taxon>
    </lineage>
</organism>
<evidence type="ECO:0000313" key="1">
    <source>
        <dbReference type="EMBL" id="EFC47028.1"/>
    </source>
</evidence>
<evidence type="ECO:0000313" key="2">
    <source>
        <dbReference type="Proteomes" id="UP000006671"/>
    </source>
</evidence>
<dbReference type="Proteomes" id="UP000006671">
    <property type="component" value="Unassembled WGS sequence"/>
</dbReference>
<dbReference type="InParanoid" id="D2V8D9"/>
<name>D2V8D9_NAEGR</name>
<dbReference type="AlphaFoldDB" id="D2V8D9"/>
<dbReference type="VEuPathDB" id="AmoebaDB:NAEGRDRAFT_47494"/>
<accession>D2V8D9</accession>